<feature type="region of interest" description="Disordered" evidence="1">
    <location>
        <begin position="181"/>
        <end position="226"/>
    </location>
</feature>
<feature type="compositionally biased region" description="Basic and acidic residues" evidence="1">
    <location>
        <begin position="191"/>
        <end position="200"/>
    </location>
</feature>
<dbReference type="Proteomes" id="UP001363151">
    <property type="component" value="Unassembled WGS sequence"/>
</dbReference>
<dbReference type="EMBL" id="JBBJCI010000203">
    <property type="protein sequence ID" value="KAK7241270.1"/>
    <property type="molecule type" value="Genomic_DNA"/>
</dbReference>
<keyword evidence="2" id="KW-0472">Membrane</keyword>
<evidence type="ECO:0000256" key="2">
    <source>
        <dbReference type="SAM" id="Phobius"/>
    </source>
</evidence>
<evidence type="ECO:0000313" key="3">
    <source>
        <dbReference type="EMBL" id="KAK7241270.1"/>
    </source>
</evidence>
<protein>
    <submittedName>
        <fullName evidence="3">Uncharacterized protein</fullName>
    </submittedName>
</protein>
<comment type="caution">
    <text evidence="3">The sequence shown here is derived from an EMBL/GenBank/DDBJ whole genome shotgun (WGS) entry which is preliminary data.</text>
</comment>
<name>A0ABR1FYT5_AURAN</name>
<keyword evidence="2" id="KW-0812">Transmembrane</keyword>
<evidence type="ECO:0000313" key="4">
    <source>
        <dbReference type="Proteomes" id="UP001363151"/>
    </source>
</evidence>
<organism evidence="3 4">
    <name type="scientific">Aureococcus anophagefferens</name>
    <name type="common">Harmful bloom alga</name>
    <dbReference type="NCBI Taxonomy" id="44056"/>
    <lineage>
        <taxon>Eukaryota</taxon>
        <taxon>Sar</taxon>
        <taxon>Stramenopiles</taxon>
        <taxon>Ochrophyta</taxon>
        <taxon>Pelagophyceae</taxon>
        <taxon>Pelagomonadales</taxon>
        <taxon>Pelagomonadaceae</taxon>
        <taxon>Aureococcus</taxon>
    </lineage>
</organism>
<accession>A0ABR1FYT5</accession>
<feature type="transmembrane region" description="Helical" evidence="2">
    <location>
        <begin position="25"/>
        <end position="47"/>
    </location>
</feature>
<sequence>MIAADIAELDSRLKQLTLQIRDKELALFTTNFGVLGTKSAFLCGLGWSGLTMVPAWQHAYEHPHRLALALFYAMDALSICFNLATMALSTWCMVNGPMLAIRGPSGSMGRAVAGMYAERKWALRSFWTGNLSILLASVALGWVKFEVEIAVAITVIIAFFVFLLGYYIKQVTRPRFRLPANTVGKRPQTRNPEEEADRAPRGLIGSGDFDDLERAASPARPRLGAR</sequence>
<feature type="transmembrane region" description="Helical" evidence="2">
    <location>
        <begin position="149"/>
        <end position="168"/>
    </location>
</feature>
<reference evidence="3 4" key="1">
    <citation type="submission" date="2024-03" db="EMBL/GenBank/DDBJ databases">
        <title>Aureococcus anophagefferens CCMP1851 and Kratosvirus quantuckense: Draft genome of a second virus-susceptible host strain in the model system.</title>
        <authorList>
            <person name="Chase E."/>
            <person name="Truchon A.R."/>
            <person name="Schepens W."/>
            <person name="Wilhelm S.W."/>
        </authorList>
    </citation>
    <scope>NUCLEOTIDE SEQUENCE [LARGE SCALE GENOMIC DNA]</scope>
    <source>
        <strain evidence="3 4">CCMP1851</strain>
    </source>
</reference>
<proteinExistence type="predicted"/>
<feature type="transmembrane region" description="Helical" evidence="2">
    <location>
        <begin position="121"/>
        <end position="143"/>
    </location>
</feature>
<feature type="transmembrane region" description="Helical" evidence="2">
    <location>
        <begin position="67"/>
        <end position="100"/>
    </location>
</feature>
<gene>
    <name evidence="3" type="ORF">SO694_00050023</name>
</gene>
<keyword evidence="4" id="KW-1185">Reference proteome</keyword>
<keyword evidence="2" id="KW-1133">Transmembrane helix</keyword>
<evidence type="ECO:0000256" key="1">
    <source>
        <dbReference type="SAM" id="MobiDB-lite"/>
    </source>
</evidence>